<comment type="caution">
    <text evidence="2">The sequence shown here is derived from an EMBL/GenBank/DDBJ whole genome shotgun (WGS) entry which is preliminary data.</text>
</comment>
<evidence type="ECO:0000256" key="1">
    <source>
        <dbReference type="SAM" id="SignalP"/>
    </source>
</evidence>
<evidence type="ECO:0000313" key="3">
    <source>
        <dbReference type="Proteomes" id="UP000813427"/>
    </source>
</evidence>
<feature type="chain" id="PRO_5035477125" evidence="1">
    <location>
        <begin position="34"/>
        <end position="111"/>
    </location>
</feature>
<feature type="signal peptide" evidence="1">
    <location>
        <begin position="1"/>
        <end position="33"/>
    </location>
</feature>
<dbReference type="AlphaFoldDB" id="A0A8K0S308"/>
<organism evidence="2 3">
    <name type="scientific">Fusarium tricinctum</name>
    <dbReference type="NCBI Taxonomy" id="61284"/>
    <lineage>
        <taxon>Eukaryota</taxon>
        <taxon>Fungi</taxon>
        <taxon>Dikarya</taxon>
        <taxon>Ascomycota</taxon>
        <taxon>Pezizomycotina</taxon>
        <taxon>Sordariomycetes</taxon>
        <taxon>Hypocreomycetidae</taxon>
        <taxon>Hypocreales</taxon>
        <taxon>Nectriaceae</taxon>
        <taxon>Fusarium</taxon>
        <taxon>Fusarium tricinctum species complex</taxon>
    </lineage>
</organism>
<protein>
    <submittedName>
        <fullName evidence="2">Uncharacterized protein</fullName>
    </submittedName>
</protein>
<accession>A0A8K0S308</accession>
<dbReference type="EMBL" id="JAGPXF010000002">
    <property type="protein sequence ID" value="KAH7256289.1"/>
    <property type="molecule type" value="Genomic_DNA"/>
</dbReference>
<reference evidence="2" key="1">
    <citation type="journal article" date="2021" name="Nat. Commun.">
        <title>Genetic determinants of endophytism in the Arabidopsis root mycobiome.</title>
        <authorList>
            <person name="Mesny F."/>
            <person name="Miyauchi S."/>
            <person name="Thiergart T."/>
            <person name="Pickel B."/>
            <person name="Atanasova L."/>
            <person name="Karlsson M."/>
            <person name="Huettel B."/>
            <person name="Barry K.W."/>
            <person name="Haridas S."/>
            <person name="Chen C."/>
            <person name="Bauer D."/>
            <person name="Andreopoulos W."/>
            <person name="Pangilinan J."/>
            <person name="LaButti K."/>
            <person name="Riley R."/>
            <person name="Lipzen A."/>
            <person name="Clum A."/>
            <person name="Drula E."/>
            <person name="Henrissat B."/>
            <person name="Kohler A."/>
            <person name="Grigoriev I.V."/>
            <person name="Martin F.M."/>
            <person name="Hacquard S."/>
        </authorList>
    </citation>
    <scope>NUCLEOTIDE SEQUENCE</scope>
    <source>
        <strain evidence="2">MPI-SDFR-AT-0068</strain>
    </source>
</reference>
<evidence type="ECO:0000313" key="2">
    <source>
        <dbReference type="EMBL" id="KAH7256289.1"/>
    </source>
</evidence>
<sequence>MMICDERPVMTGGALLGMTVLLLLHCKVQRVYSDERGAVNGCRLLVMLCCVERLKRERPTKLLIEFLQKSNIKSNEICTDLGDNLQSLARVPFRPEGCLGMSNWTYFPTTG</sequence>
<proteinExistence type="predicted"/>
<name>A0A8K0S308_9HYPO</name>
<keyword evidence="1" id="KW-0732">Signal</keyword>
<dbReference type="Proteomes" id="UP000813427">
    <property type="component" value="Unassembled WGS sequence"/>
</dbReference>
<keyword evidence="3" id="KW-1185">Reference proteome</keyword>
<gene>
    <name evidence="2" type="ORF">BKA59DRAFT_467153</name>
</gene>